<dbReference type="Proteomes" id="UP000295711">
    <property type="component" value="Unassembled WGS sequence"/>
</dbReference>
<dbReference type="SUPFAM" id="SSF56281">
    <property type="entry name" value="Metallo-hydrolase/oxidoreductase"/>
    <property type="match status" value="1"/>
</dbReference>
<reference evidence="1 2" key="1">
    <citation type="submission" date="2019-03" db="EMBL/GenBank/DDBJ databases">
        <title>Genomic Encyclopedia of Type Strains, Phase IV (KMG-IV): sequencing the most valuable type-strain genomes for metagenomic binning, comparative biology and taxonomic classification.</title>
        <authorList>
            <person name="Goeker M."/>
        </authorList>
    </citation>
    <scope>NUCLEOTIDE SEQUENCE [LARGE SCALE GENOMIC DNA]</scope>
    <source>
        <strain evidence="1 2">DSM 28559</strain>
    </source>
</reference>
<dbReference type="EMBL" id="SLXA01000004">
    <property type="protein sequence ID" value="TCO85193.1"/>
    <property type="molecule type" value="Genomic_DNA"/>
</dbReference>
<dbReference type="Gene3D" id="3.60.15.10">
    <property type="entry name" value="Ribonuclease Z/Hydroxyacylglutathione hydrolase-like"/>
    <property type="match status" value="1"/>
</dbReference>
<dbReference type="InterPro" id="IPR036866">
    <property type="entry name" value="RibonucZ/Hydroxyglut_hydro"/>
</dbReference>
<dbReference type="AlphaFoldDB" id="A0A4R2LXY6"/>
<gene>
    <name evidence="1" type="ORF">EV212_104250</name>
</gene>
<dbReference type="PANTHER" id="PTHR42967:SF1">
    <property type="entry name" value="MBL FOLD METALLO-HYDROLASE"/>
    <property type="match status" value="1"/>
</dbReference>
<evidence type="ECO:0000313" key="1">
    <source>
        <dbReference type="EMBL" id="TCO85193.1"/>
    </source>
</evidence>
<evidence type="ECO:0000313" key="2">
    <source>
        <dbReference type="Proteomes" id="UP000295711"/>
    </source>
</evidence>
<accession>A0A4R2LXY6</accession>
<dbReference type="PANTHER" id="PTHR42967">
    <property type="entry name" value="METAL DEPENDENT HYDROLASE"/>
    <property type="match status" value="1"/>
</dbReference>
<dbReference type="RefSeq" id="WP_132090647.1">
    <property type="nucleotide sequence ID" value="NZ_JANKAQ010000004.1"/>
</dbReference>
<sequence>MKITYIHHSCFVVEIEDCIFVFDYYKGKLPEFDKNKRIIFFVSHSHGDHFNPSIYQYAEYNPYVTYVLSDDVRHSLSFAVRLGTGGENTIFVDKDKLLYLNVDNRGVSRKEGGSRDIKIETLKSTDEGVAFLIEYAGKSVYFAGDLHWWSWTGESEADRERREKEYKYEMDKIKGRHFDVAFVVLDPRQEEHYWWGMNEFMRTADADIVFPMHFWKDYKLIEKFKNGESAQDYKEKVVSISEEGQIFEI</sequence>
<dbReference type="OrthoDB" id="36975at2"/>
<name>A0A4R2LXY6_9FIRM</name>
<proteinExistence type="predicted"/>
<protein>
    <submittedName>
        <fullName evidence="1">L-ascorbate metabolism protein UlaG (Beta-lactamase superfamily)</fullName>
    </submittedName>
</protein>
<organism evidence="1 2">
    <name type="scientific">Frisingicoccus caecimuris</name>
    <dbReference type="NCBI Taxonomy" id="1796636"/>
    <lineage>
        <taxon>Bacteria</taxon>
        <taxon>Bacillati</taxon>
        <taxon>Bacillota</taxon>
        <taxon>Clostridia</taxon>
        <taxon>Lachnospirales</taxon>
        <taxon>Lachnospiraceae</taxon>
        <taxon>Frisingicoccus</taxon>
    </lineage>
</organism>
<dbReference type="Pfam" id="PF13483">
    <property type="entry name" value="Lactamase_B_3"/>
    <property type="match status" value="1"/>
</dbReference>
<keyword evidence="2" id="KW-1185">Reference proteome</keyword>
<comment type="caution">
    <text evidence="1">The sequence shown here is derived from an EMBL/GenBank/DDBJ whole genome shotgun (WGS) entry which is preliminary data.</text>
</comment>